<keyword evidence="2" id="KW-0812">Transmembrane</keyword>
<dbReference type="InterPro" id="IPR010640">
    <property type="entry name" value="Low_temperature_requirement_A"/>
</dbReference>
<feature type="transmembrane region" description="Helical" evidence="2">
    <location>
        <begin position="98"/>
        <end position="118"/>
    </location>
</feature>
<accession>A0A317DD52</accession>
<keyword evidence="4" id="KW-1185">Reference proteome</keyword>
<evidence type="ECO:0000313" key="4">
    <source>
        <dbReference type="Proteomes" id="UP000245410"/>
    </source>
</evidence>
<reference evidence="3 4" key="1">
    <citation type="submission" date="2018-05" db="EMBL/GenBank/DDBJ databases">
        <title>Micromonospora atacamensis sp. nov., a novel actinobacteria isolated from high altitude Atacama Desert soil.</title>
        <authorList>
            <person name="Carro L."/>
            <person name="Golinska P."/>
            <person name="Klenk H.-P."/>
            <person name="Goodfellow M."/>
        </authorList>
    </citation>
    <scope>NUCLEOTIDE SEQUENCE [LARGE SCALE GENOMIC DNA]</scope>
    <source>
        <strain evidence="3 4">5R2A7</strain>
    </source>
</reference>
<feature type="transmembrane region" description="Helical" evidence="2">
    <location>
        <begin position="72"/>
        <end position="92"/>
    </location>
</feature>
<dbReference type="RefSeq" id="WP_109815867.1">
    <property type="nucleotide sequence ID" value="NZ_QGKR01000098.1"/>
</dbReference>
<dbReference type="Proteomes" id="UP000245410">
    <property type="component" value="Unassembled WGS sequence"/>
</dbReference>
<evidence type="ECO:0000313" key="3">
    <source>
        <dbReference type="EMBL" id="PWR12587.1"/>
    </source>
</evidence>
<keyword evidence="2" id="KW-0472">Membrane</keyword>
<feature type="transmembrane region" description="Helical" evidence="2">
    <location>
        <begin position="323"/>
        <end position="356"/>
    </location>
</feature>
<dbReference type="AlphaFoldDB" id="A0A317DD52"/>
<feature type="transmembrane region" description="Helical" evidence="2">
    <location>
        <begin position="151"/>
        <end position="168"/>
    </location>
</feature>
<dbReference type="OrthoDB" id="7698234at2"/>
<gene>
    <name evidence="3" type="ORF">DKT68_02810</name>
</gene>
<feature type="transmembrane region" description="Helical" evidence="2">
    <location>
        <begin position="42"/>
        <end position="60"/>
    </location>
</feature>
<sequence>MRSHGKGVTWEELFFDLALVFALTQFSRLLHEDHTWAGVGRTLILFVPVYWAWGGVTLYTDQRGINSLLDRVGVLTFGLGSLLMALTIPRAYDDHGLLFVAIYLVGRVLLAGLALRGLPSWRPLFVGPYGVFLLTGPLLLAGALVQGSARIVLWAVAATVDLLSPWVARHLVTQSRVQPAHFTHRYGLLIILVFGESIIQVGAVAVDESLTLVRLTALAAAYALVSVLWYAYFGYGLSDFRSALEEAPDQPDLRRTVLVYGHLLFSFAIITIAVGLAEMLPAPLHVLPPREAMLLSGGCALFLLTFAYAYWRIHHRLAWRRVGAGAACLLLVPLATLMPALIAVACLILVVVVMTAAEELAMRRQGGDAARGTFGPTGPTDRGPATEPDS</sequence>
<dbReference type="Pfam" id="PF06772">
    <property type="entry name" value="LtrA"/>
    <property type="match status" value="1"/>
</dbReference>
<proteinExistence type="predicted"/>
<feature type="transmembrane region" description="Helical" evidence="2">
    <location>
        <begin position="125"/>
        <end position="145"/>
    </location>
</feature>
<feature type="transmembrane region" description="Helical" evidence="2">
    <location>
        <begin position="292"/>
        <end position="311"/>
    </location>
</feature>
<evidence type="ECO:0000256" key="1">
    <source>
        <dbReference type="SAM" id="MobiDB-lite"/>
    </source>
</evidence>
<feature type="transmembrane region" description="Helical" evidence="2">
    <location>
        <begin position="257"/>
        <end position="280"/>
    </location>
</feature>
<feature type="transmembrane region" description="Helical" evidence="2">
    <location>
        <begin position="212"/>
        <end position="237"/>
    </location>
</feature>
<organism evidence="3 4">
    <name type="scientific">Micromonospora acroterricola</name>
    <dbReference type="NCBI Taxonomy" id="2202421"/>
    <lineage>
        <taxon>Bacteria</taxon>
        <taxon>Bacillati</taxon>
        <taxon>Actinomycetota</taxon>
        <taxon>Actinomycetes</taxon>
        <taxon>Micromonosporales</taxon>
        <taxon>Micromonosporaceae</taxon>
        <taxon>Micromonospora</taxon>
    </lineage>
</organism>
<protein>
    <submittedName>
        <fullName evidence="3">Low temperature requirement protein A</fullName>
    </submittedName>
</protein>
<feature type="transmembrane region" description="Helical" evidence="2">
    <location>
        <begin position="188"/>
        <end position="206"/>
    </location>
</feature>
<name>A0A317DD52_9ACTN</name>
<evidence type="ECO:0000256" key="2">
    <source>
        <dbReference type="SAM" id="Phobius"/>
    </source>
</evidence>
<dbReference type="PANTHER" id="PTHR36840:SF1">
    <property type="entry name" value="BLL5714 PROTEIN"/>
    <property type="match status" value="1"/>
</dbReference>
<feature type="region of interest" description="Disordered" evidence="1">
    <location>
        <begin position="368"/>
        <end position="390"/>
    </location>
</feature>
<comment type="caution">
    <text evidence="3">The sequence shown here is derived from an EMBL/GenBank/DDBJ whole genome shotgun (WGS) entry which is preliminary data.</text>
</comment>
<dbReference type="EMBL" id="QGKR01000098">
    <property type="protein sequence ID" value="PWR12587.1"/>
    <property type="molecule type" value="Genomic_DNA"/>
</dbReference>
<keyword evidence="2" id="KW-1133">Transmembrane helix</keyword>
<dbReference type="PANTHER" id="PTHR36840">
    <property type="entry name" value="BLL5714 PROTEIN"/>
    <property type="match status" value="1"/>
</dbReference>